<dbReference type="InterPro" id="IPR017871">
    <property type="entry name" value="ABC_transporter-like_CS"/>
</dbReference>
<dbReference type="Gene3D" id="1.10.8.280">
    <property type="entry name" value="ABC transporter ATPase domain-like"/>
    <property type="match status" value="1"/>
</dbReference>
<evidence type="ECO:0000256" key="9">
    <source>
        <dbReference type="ARBA" id="ARBA00022833"/>
    </source>
</evidence>
<dbReference type="InterPro" id="IPR003439">
    <property type="entry name" value="ABC_transporter-like_ATP-bd"/>
</dbReference>
<dbReference type="GO" id="GO:0009432">
    <property type="term" value="P:SOS response"/>
    <property type="evidence" value="ECO:0007669"/>
    <property type="project" value="UniProtKB-UniRule"/>
</dbReference>
<evidence type="ECO:0000256" key="12">
    <source>
        <dbReference type="ARBA" id="ARBA00023125"/>
    </source>
</evidence>
<dbReference type="SMART" id="SM00382">
    <property type="entry name" value="AAA"/>
    <property type="match status" value="1"/>
</dbReference>
<dbReference type="GO" id="GO:0006289">
    <property type="term" value="P:nucleotide-excision repair"/>
    <property type="evidence" value="ECO:0007669"/>
    <property type="project" value="UniProtKB-UniRule"/>
</dbReference>
<dbReference type="PROSITE" id="PS00211">
    <property type="entry name" value="ABC_TRANSPORTER_1"/>
    <property type="match status" value="2"/>
</dbReference>
<evidence type="ECO:0000256" key="17">
    <source>
        <dbReference type="ARBA" id="ARBA00042156"/>
    </source>
</evidence>
<dbReference type="Gene3D" id="3.30.190.20">
    <property type="match status" value="1"/>
</dbReference>
<dbReference type="InterPro" id="IPR027417">
    <property type="entry name" value="P-loop_NTPase"/>
</dbReference>
<dbReference type="EMBL" id="WOCA01000009">
    <property type="protein sequence ID" value="MUK89093.1"/>
    <property type="molecule type" value="Genomic_DNA"/>
</dbReference>
<dbReference type="GO" id="GO:0008270">
    <property type="term" value="F:zinc ion binding"/>
    <property type="evidence" value="ECO:0007669"/>
    <property type="project" value="UniProtKB-UniRule"/>
</dbReference>
<keyword evidence="2 18" id="KW-0963">Cytoplasm</keyword>
<dbReference type="Pfam" id="PF17755">
    <property type="entry name" value="UvrA_DNA-bind"/>
    <property type="match status" value="1"/>
</dbReference>
<keyword evidence="6 18" id="KW-0227">DNA damage</keyword>
<keyword evidence="5 18" id="KW-0547">Nucleotide-binding</keyword>
<keyword evidence="8 18" id="KW-0863">Zinc-finger</keyword>
<dbReference type="CDD" id="cd03271">
    <property type="entry name" value="ABC_UvrA_II"/>
    <property type="match status" value="1"/>
</dbReference>
<sequence>MPSKSITIQGARAHNLKNIDVKIPKNKLVVLTGLSGSGKSSLAFDTIYAEGQRRYVESLSAYARQFLGQMDKPDVDAIEGLSPAISIDQKTTSRNPRSTVGTVTEIYDYLRLLYARIGRPTCPKHGIEISSQTVQQMVDRILEYPERTKMQVLAPVVSGRKGEHVKTFEKLRKEGYVRIRVDKEMREVTEEIKLDKNKKHSIEVVVDRIVVKDGISSRLSDSIETALELGEGKIIVDVIGEEELMFSENHACPICGFSIGELEPRLFSFNSPFGACPTCDGLGTNLEVDLDLVIPDWGLTLNEHAIAAWEPISSQYYPQLLKSVCDHYGINMDIPVKDIPKDQMEKILFGSGDEKIHFHYINDFGKVHDNMVNFEGVIHNISRRYKETSSDFIRETLEKYMAVKHCPSCKGYRLKEEALAVLINKKHISMITDYSVTDAQEFFGNLELTEKEQQIARLILKEINNRLDFLKNVGLDYLTMSRAAGTLSGGEAQRIRLATQIGSALTGVLYVLDEPSIGLHQRDNDRLIETLKNMRDLDNTLLVVEHDEDTMLAADWLIDIGPGAGEHGGQIVASGTPNSVMKTKKSLTGQYLSGKKYIPLPAKRREADDRFIEVVGAAENNLKNVSTKIPIGLMTVVTGVSGSGKSTLVNEIVYKSLAKQLYRTKLKPGKHKAINGMEYIDKVIDIDQSPIGRTPRSNPATYTGVFDDIRDVFAQTNEAKVRGYKKGRFSFNVKGGRCEACRGDGIIKIEMHFLPDVYVPCEVCHGKRYNRETLEVKYKGKNISDVLDMRIEESLDYFANIPKIKRKLQTIYDVGLGYVKLGQPATTLSGGEAQRVKLASELHRRSTGKSFYILDEPTTGLHVDDIKRLLTVLQRLVDNGDTVLIIEHNLDVIKTADHIIDLGPEGGARGGQIIATGTPEVIAEEEISYTGRYLKPILERDRKRQEDSIREKEEISAK</sequence>
<feature type="zinc finger region" description="C4-type" evidence="18">
    <location>
        <begin position="252"/>
        <end position="279"/>
    </location>
</feature>
<feature type="domain" description="ABC transporter" evidence="19">
    <location>
        <begin position="604"/>
        <end position="935"/>
    </location>
</feature>
<dbReference type="AlphaFoldDB" id="A0A6N8FI37"/>
<evidence type="ECO:0000259" key="19">
    <source>
        <dbReference type="PROSITE" id="PS50893"/>
    </source>
</evidence>
<evidence type="ECO:0000256" key="8">
    <source>
        <dbReference type="ARBA" id="ARBA00022771"/>
    </source>
</evidence>
<dbReference type="HAMAP" id="MF_00205">
    <property type="entry name" value="UvrA"/>
    <property type="match status" value="1"/>
</dbReference>
<reference evidence="20 21" key="1">
    <citation type="submission" date="2019-11" db="EMBL/GenBank/DDBJ databases">
        <authorList>
            <person name="Li X."/>
        </authorList>
    </citation>
    <scope>NUCLEOTIDE SEQUENCE [LARGE SCALE GENOMIC DNA]</scope>
    <source>
        <strain evidence="20 21">L9</strain>
    </source>
</reference>
<evidence type="ECO:0000256" key="6">
    <source>
        <dbReference type="ARBA" id="ARBA00022763"/>
    </source>
</evidence>
<evidence type="ECO:0000256" key="13">
    <source>
        <dbReference type="ARBA" id="ARBA00023204"/>
    </source>
</evidence>
<dbReference type="NCBIfam" id="NF001503">
    <property type="entry name" value="PRK00349.1"/>
    <property type="match status" value="1"/>
</dbReference>
<feature type="binding site" evidence="18">
    <location>
        <begin position="33"/>
        <end position="40"/>
    </location>
    <ligand>
        <name>ATP</name>
        <dbReference type="ChEBI" id="CHEBI:30616"/>
    </ligand>
</feature>
<dbReference type="SUPFAM" id="SSF52540">
    <property type="entry name" value="P-loop containing nucleoside triphosphate hydrolases"/>
    <property type="match status" value="2"/>
</dbReference>
<protein>
    <recommendedName>
        <fullName evidence="16 18">UvrABC system protein A</fullName>
        <shortName evidence="18">UvrA protein</shortName>
    </recommendedName>
    <alternativeName>
        <fullName evidence="17 18">Excinuclease ABC subunit A</fullName>
    </alternativeName>
</protein>
<evidence type="ECO:0000256" key="7">
    <source>
        <dbReference type="ARBA" id="ARBA00022769"/>
    </source>
</evidence>
<evidence type="ECO:0000256" key="2">
    <source>
        <dbReference type="ARBA" id="ARBA00022490"/>
    </source>
</evidence>
<dbReference type="InterPro" id="IPR041102">
    <property type="entry name" value="UvrA_inter"/>
</dbReference>
<dbReference type="Proteomes" id="UP000469125">
    <property type="component" value="Unassembled WGS sequence"/>
</dbReference>
<feature type="binding site" evidence="18">
    <location>
        <begin position="639"/>
        <end position="646"/>
    </location>
    <ligand>
        <name>ATP</name>
        <dbReference type="ChEBI" id="CHEBI:30616"/>
    </ligand>
</feature>
<keyword evidence="12 18" id="KW-0238">DNA-binding</keyword>
<dbReference type="InterPro" id="IPR004602">
    <property type="entry name" value="UvrA"/>
</dbReference>
<dbReference type="CDD" id="cd03270">
    <property type="entry name" value="ABC_UvrA_I"/>
    <property type="match status" value="1"/>
</dbReference>
<evidence type="ECO:0000256" key="5">
    <source>
        <dbReference type="ARBA" id="ARBA00022741"/>
    </source>
</evidence>
<dbReference type="GO" id="GO:0005737">
    <property type="term" value="C:cytoplasm"/>
    <property type="evidence" value="ECO:0007669"/>
    <property type="project" value="UniProtKB-SubCell"/>
</dbReference>
<comment type="caution">
    <text evidence="20">The sequence shown here is derived from an EMBL/GenBank/DDBJ whole genome shotgun (WGS) entry which is preliminary data.</text>
</comment>
<evidence type="ECO:0000256" key="18">
    <source>
        <dbReference type="HAMAP-Rule" id="MF_00205"/>
    </source>
</evidence>
<keyword evidence="9 18" id="KW-0862">Zinc</keyword>
<evidence type="ECO:0000256" key="15">
    <source>
        <dbReference type="ARBA" id="ARBA00038000"/>
    </source>
</evidence>
<keyword evidence="21" id="KW-1185">Reference proteome</keyword>
<evidence type="ECO:0000256" key="1">
    <source>
        <dbReference type="ARBA" id="ARBA00004496"/>
    </source>
</evidence>
<dbReference type="GO" id="GO:0009380">
    <property type="term" value="C:excinuclease repair complex"/>
    <property type="evidence" value="ECO:0007669"/>
    <property type="project" value="InterPro"/>
</dbReference>
<dbReference type="FunFam" id="3.40.50.300:FF:000028">
    <property type="entry name" value="UvrABC system protein A"/>
    <property type="match status" value="1"/>
</dbReference>
<evidence type="ECO:0000256" key="3">
    <source>
        <dbReference type="ARBA" id="ARBA00022723"/>
    </source>
</evidence>
<evidence type="ECO:0000256" key="4">
    <source>
        <dbReference type="ARBA" id="ARBA00022737"/>
    </source>
</evidence>
<feature type="zinc finger region" description="C4-type" evidence="18">
    <location>
        <begin position="738"/>
        <end position="764"/>
    </location>
</feature>
<dbReference type="FunFam" id="1.20.1580.10:FF:000002">
    <property type="entry name" value="UvrABC system protein A"/>
    <property type="match status" value="1"/>
</dbReference>
<evidence type="ECO:0000256" key="10">
    <source>
        <dbReference type="ARBA" id="ARBA00022840"/>
    </source>
</evidence>
<dbReference type="GO" id="GO:0003677">
    <property type="term" value="F:DNA binding"/>
    <property type="evidence" value="ECO:0007669"/>
    <property type="project" value="UniProtKB-UniRule"/>
</dbReference>
<comment type="subcellular location">
    <subcellularLocation>
        <location evidence="1 18">Cytoplasm</location>
    </subcellularLocation>
</comment>
<dbReference type="PROSITE" id="PS50893">
    <property type="entry name" value="ABC_TRANSPORTER_2"/>
    <property type="match status" value="1"/>
</dbReference>
<evidence type="ECO:0000313" key="20">
    <source>
        <dbReference type="EMBL" id="MUK89093.1"/>
    </source>
</evidence>
<name>A0A6N8FI37_9BACI</name>
<keyword evidence="4 18" id="KW-0677">Repeat</keyword>
<keyword evidence="11 18" id="KW-0267">Excision nuclease</keyword>
<dbReference type="InterPro" id="IPR041552">
    <property type="entry name" value="UvrA_DNA-bd"/>
</dbReference>
<keyword evidence="10 18" id="KW-0067">ATP-binding</keyword>
<dbReference type="Gene3D" id="1.20.1580.10">
    <property type="entry name" value="ABC transporter ATPase like domain"/>
    <property type="match status" value="3"/>
</dbReference>
<dbReference type="PANTHER" id="PTHR43152">
    <property type="entry name" value="UVRABC SYSTEM PROTEIN A"/>
    <property type="match status" value="1"/>
</dbReference>
<dbReference type="GO" id="GO:0016887">
    <property type="term" value="F:ATP hydrolysis activity"/>
    <property type="evidence" value="ECO:0007669"/>
    <property type="project" value="InterPro"/>
</dbReference>
<dbReference type="NCBIfam" id="TIGR00630">
    <property type="entry name" value="uvra"/>
    <property type="match status" value="1"/>
</dbReference>
<dbReference type="GO" id="GO:0009381">
    <property type="term" value="F:excinuclease ABC activity"/>
    <property type="evidence" value="ECO:0007669"/>
    <property type="project" value="UniProtKB-UniRule"/>
</dbReference>
<dbReference type="Gene3D" id="3.40.50.300">
    <property type="entry name" value="P-loop containing nucleotide triphosphate hydrolases"/>
    <property type="match status" value="3"/>
</dbReference>
<dbReference type="InterPro" id="IPR003593">
    <property type="entry name" value="AAA+_ATPase"/>
</dbReference>
<comment type="similarity">
    <text evidence="15 18">Belongs to the ABC transporter superfamily. UvrA family.</text>
</comment>
<organism evidence="20 21">
    <name type="scientific">Ornithinibacillus caprae</name>
    <dbReference type="NCBI Taxonomy" id="2678566"/>
    <lineage>
        <taxon>Bacteria</taxon>
        <taxon>Bacillati</taxon>
        <taxon>Bacillota</taxon>
        <taxon>Bacilli</taxon>
        <taxon>Bacillales</taxon>
        <taxon>Bacillaceae</taxon>
        <taxon>Ornithinibacillus</taxon>
    </lineage>
</organism>
<evidence type="ECO:0000256" key="16">
    <source>
        <dbReference type="ARBA" id="ARBA00039316"/>
    </source>
</evidence>
<comment type="function">
    <text evidence="18">The UvrABC repair system catalyzes the recognition and processing of DNA lesions. UvrA is an ATPase and a DNA-binding protein. A damage recognition complex composed of 2 UvrA and 2 UvrB subunits scans DNA for abnormalities. When the presence of a lesion has been verified by UvrB, the UvrA molecules dissociate.</text>
</comment>
<evidence type="ECO:0000313" key="21">
    <source>
        <dbReference type="Proteomes" id="UP000469125"/>
    </source>
</evidence>
<dbReference type="RefSeq" id="WP_155669073.1">
    <property type="nucleotide sequence ID" value="NZ_WOCA01000009.1"/>
</dbReference>
<keyword evidence="20" id="KW-0378">Hydrolase</keyword>
<keyword evidence="7 18" id="KW-0228">DNA excision</keyword>
<gene>
    <name evidence="18 20" type="primary">uvrA</name>
    <name evidence="20" type="ORF">GMD78_11980</name>
</gene>
<evidence type="ECO:0000256" key="11">
    <source>
        <dbReference type="ARBA" id="ARBA00022881"/>
    </source>
</evidence>
<evidence type="ECO:0000256" key="14">
    <source>
        <dbReference type="ARBA" id="ARBA00023236"/>
    </source>
</evidence>
<keyword evidence="3 18" id="KW-0479">Metal-binding</keyword>
<dbReference type="PANTHER" id="PTHR43152:SF3">
    <property type="entry name" value="UVRABC SYSTEM PROTEIN A"/>
    <property type="match status" value="1"/>
</dbReference>
<comment type="subunit">
    <text evidence="18">Forms a heterotetramer with UvrB during the search for lesions.</text>
</comment>
<proteinExistence type="inferred from homology"/>
<dbReference type="GO" id="GO:0005524">
    <property type="term" value="F:ATP binding"/>
    <property type="evidence" value="ECO:0007669"/>
    <property type="project" value="UniProtKB-UniRule"/>
</dbReference>
<keyword evidence="13 18" id="KW-0234">DNA repair</keyword>
<keyword evidence="14 18" id="KW-0742">SOS response</keyword>
<dbReference type="Pfam" id="PF17760">
    <property type="entry name" value="UvrA_inter"/>
    <property type="match status" value="1"/>
</dbReference>
<accession>A0A6N8FI37</accession>